<dbReference type="GO" id="GO:0016987">
    <property type="term" value="F:sigma factor activity"/>
    <property type="evidence" value="ECO:0007669"/>
    <property type="project" value="UniProtKB-KW"/>
</dbReference>
<evidence type="ECO:0000256" key="1">
    <source>
        <dbReference type="ARBA" id="ARBA00010641"/>
    </source>
</evidence>
<dbReference type="NCBIfam" id="TIGR02937">
    <property type="entry name" value="sigma70-ECF"/>
    <property type="match status" value="1"/>
</dbReference>
<evidence type="ECO:0000259" key="6">
    <source>
        <dbReference type="Pfam" id="PF04542"/>
    </source>
</evidence>
<name>A0A413FH79_9FIRM</name>
<accession>A0A413FH79</accession>
<dbReference type="InterPro" id="IPR007627">
    <property type="entry name" value="RNA_pol_sigma70_r2"/>
</dbReference>
<dbReference type="InterPro" id="IPR014284">
    <property type="entry name" value="RNA_pol_sigma-70_dom"/>
</dbReference>
<dbReference type="Gene3D" id="1.10.10.10">
    <property type="entry name" value="Winged helix-like DNA-binding domain superfamily/Winged helix DNA-binding domain"/>
    <property type="match status" value="1"/>
</dbReference>
<dbReference type="InterPro" id="IPR013324">
    <property type="entry name" value="RNA_pol_sigma_r3/r4-like"/>
</dbReference>
<feature type="region of interest" description="Disordered" evidence="5">
    <location>
        <begin position="677"/>
        <end position="700"/>
    </location>
</feature>
<evidence type="ECO:0000313" key="8">
    <source>
        <dbReference type="EMBL" id="RGX30331.1"/>
    </source>
</evidence>
<evidence type="ECO:0000313" key="9">
    <source>
        <dbReference type="Proteomes" id="UP000283880"/>
    </source>
</evidence>
<dbReference type="Proteomes" id="UP000283880">
    <property type="component" value="Unassembled WGS sequence"/>
</dbReference>
<dbReference type="CDD" id="cd06171">
    <property type="entry name" value="Sigma70_r4"/>
    <property type="match status" value="1"/>
</dbReference>
<evidence type="ECO:0000256" key="3">
    <source>
        <dbReference type="ARBA" id="ARBA00023082"/>
    </source>
</evidence>
<protein>
    <submittedName>
        <fullName evidence="8">Sigma-70 family RNA polymerase sigma factor</fullName>
    </submittedName>
</protein>
<keyword evidence="2" id="KW-0805">Transcription regulation</keyword>
<dbReference type="GO" id="GO:0003677">
    <property type="term" value="F:DNA binding"/>
    <property type="evidence" value="ECO:0007669"/>
    <property type="project" value="InterPro"/>
</dbReference>
<sequence length="924" mass="100203">MMEQSIRELVERAKMGDQQAIAALYEKTSRKAYYLSLQLVKDQDQAQDILQDAFLKVFTNLNMLQQPENFQGWLDTIVINKSKDYLKKKKPVLFSQMTGSEEPDSEPDFEDERGYFSPEKQVDYQETKRLVQEMIDRLPEEQRMAVVLYYLENLSVGQIARLMECSEGTIKSRLNYGRKSIKAQVLALEKKGTKLYCMPLVPFLYWMFRQQILAAAAPKAVGAAVLQAAGAGAAAAGAGNAAGISAGTGAGGGIAGTTASGGTATGAGTAGGTAAAGTGAAGTTAAGAGTAGTTAAAGAGTATVATGAAGKAGLAFLGKAIGVKGVAIVAAACVGVGAGTAGGVYVYKNHQAAEAAKIEAEQSAQEEEAQENAGGRENEDEGTADGALGSARLSAEEREILSRLYQAAEQRDYKALAEAFQPEFATLYNLEQEHFPGQYIIFDGQGISDTLEGHKLAVQVRSTKAKGGNHAGQTVYSVTCYQGDFVDGLPEGELLAYRVEYRTWSNRPGQDVCITEADYERGVARGTVTTECWQIQEDTGEAAWQIHLEGGYREDHWPEGMFEIGYPVGKQWVFDRNENVIEEGLAQELWFNVNVEYGDTDEFNALPESEKQKRLNMETGTGYLVPDTTGNYRLDNFELMMDLESQDAVFWSSKGSYHVEGTEGLFPFEITSAGAASQAGVDSGEADHSDAPEGASDLDPAVAEPYRAALRYPQYEHGKMEDRYGEWKISASSFEDPNWNPVPSEMISHENYYEITNASIGVPYIVSADEFSRMKAGHTFSVSVMDQNGLVSFEEFQVLRKDNNGYYVLTGDESGYEEAYLSPRADGTAFICSYDDDALYSGVIYMGSLYFSKNCKIYDVNGFDPSAGSITLESYMTEEHTLTFDNGMAGYEYGLSNGYIRLYGTPVFDPNTGLITEYAELYTP</sequence>
<evidence type="ECO:0000256" key="4">
    <source>
        <dbReference type="ARBA" id="ARBA00023163"/>
    </source>
</evidence>
<dbReference type="RefSeq" id="WP_007717100.1">
    <property type="nucleotide sequence ID" value="NZ_JAWYJI010000329.1"/>
</dbReference>
<feature type="region of interest" description="Disordered" evidence="5">
    <location>
        <begin position="358"/>
        <end position="389"/>
    </location>
</feature>
<comment type="caution">
    <text evidence="8">The sequence shown here is derived from an EMBL/GenBank/DDBJ whole genome shotgun (WGS) entry which is preliminary data.</text>
</comment>
<dbReference type="SUPFAM" id="SSF88946">
    <property type="entry name" value="Sigma2 domain of RNA polymerase sigma factors"/>
    <property type="match status" value="1"/>
</dbReference>
<evidence type="ECO:0000256" key="5">
    <source>
        <dbReference type="SAM" id="MobiDB-lite"/>
    </source>
</evidence>
<dbReference type="PANTHER" id="PTHR43133:SF51">
    <property type="entry name" value="RNA POLYMERASE SIGMA FACTOR"/>
    <property type="match status" value="1"/>
</dbReference>
<dbReference type="InterPro" id="IPR036388">
    <property type="entry name" value="WH-like_DNA-bd_sf"/>
</dbReference>
<evidence type="ECO:0000259" key="7">
    <source>
        <dbReference type="Pfam" id="PF08281"/>
    </source>
</evidence>
<dbReference type="GO" id="GO:0006352">
    <property type="term" value="P:DNA-templated transcription initiation"/>
    <property type="evidence" value="ECO:0007669"/>
    <property type="project" value="InterPro"/>
</dbReference>
<organism evidence="8 9">
    <name type="scientific">Enterocloster asparagiformis</name>
    <dbReference type="NCBI Taxonomy" id="333367"/>
    <lineage>
        <taxon>Bacteria</taxon>
        <taxon>Bacillati</taxon>
        <taxon>Bacillota</taxon>
        <taxon>Clostridia</taxon>
        <taxon>Lachnospirales</taxon>
        <taxon>Lachnospiraceae</taxon>
        <taxon>Enterocloster</taxon>
    </lineage>
</organism>
<dbReference type="Pfam" id="PF08281">
    <property type="entry name" value="Sigma70_r4_2"/>
    <property type="match status" value="1"/>
</dbReference>
<keyword evidence="4" id="KW-0804">Transcription</keyword>
<comment type="similarity">
    <text evidence="1">Belongs to the sigma-70 factor family. ECF subfamily.</text>
</comment>
<dbReference type="PANTHER" id="PTHR43133">
    <property type="entry name" value="RNA POLYMERASE ECF-TYPE SIGMA FACTO"/>
    <property type="match status" value="1"/>
</dbReference>
<dbReference type="InterPro" id="IPR013325">
    <property type="entry name" value="RNA_pol_sigma_r2"/>
</dbReference>
<dbReference type="OrthoDB" id="9795666at2"/>
<evidence type="ECO:0000256" key="2">
    <source>
        <dbReference type="ARBA" id="ARBA00023015"/>
    </source>
</evidence>
<feature type="domain" description="RNA polymerase sigma factor 70 region 4 type 2" evidence="7">
    <location>
        <begin position="129"/>
        <end position="180"/>
    </location>
</feature>
<dbReference type="Pfam" id="PF04542">
    <property type="entry name" value="Sigma70_r2"/>
    <property type="match status" value="1"/>
</dbReference>
<keyword evidence="3" id="KW-0731">Sigma factor</keyword>
<dbReference type="InterPro" id="IPR039425">
    <property type="entry name" value="RNA_pol_sigma-70-like"/>
</dbReference>
<dbReference type="InterPro" id="IPR013249">
    <property type="entry name" value="RNA_pol_sigma70_r4_t2"/>
</dbReference>
<reference evidence="8 9" key="1">
    <citation type="submission" date="2018-08" db="EMBL/GenBank/DDBJ databases">
        <title>A genome reference for cultivated species of the human gut microbiota.</title>
        <authorList>
            <person name="Zou Y."/>
            <person name="Xue W."/>
            <person name="Luo G."/>
        </authorList>
    </citation>
    <scope>NUCLEOTIDE SEQUENCE [LARGE SCALE GENOMIC DNA]</scope>
    <source>
        <strain evidence="8 9">AF04-15</strain>
    </source>
</reference>
<gene>
    <name evidence="8" type="ORF">DWV29_07790</name>
</gene>
<dbReference type="SUPFAM" id="SSF88659">
    <property type="entry name" value="Sigma3 and sigma4 domains of RNA polymerase sigma factors"/>
    <property type="match status" value="1"/>
</dbReference>
<proteinExistence type="inferred from homology"/>
<dbReference type="Gene3D" id="1.10.1740.10">
    <property type="match status" value="1"/>
</dbReference>
<dbReference type="EMBL" id="QSBM01000005">
    <property type="protein sequence ID" value="RGX30331.1"/>
    <property type="molecule type" value="Genomic_DNA"/>
</dbReference>
<dbReference type="AlphaFoldDB" id="A0A413FH79"/>
<feature type="domain" description="RNA polymerase sigma-70 region 2" evidence="6">
    <location>
        <begin position="24"/>
        <end position="90"/>
    </location>
</feature>